<sequence length="78" mass="8337">MIWFCICPRRIIIFSICDAMRSSLSWVVGVVAGSCCAGGSSASRGGMVTFDGGLDMGLRPANIYNIGLRIDHEKIALV</sequence>
<keyword evidence="2" id="KW-1185">Reference proteome</keyword>
<dbReference type="Proteomes" id="UP000887565">
    <property type="component" value="Unplaced"/>
</dbReference>
<dbReference type="WBParaSite" id="nRc.2.0.1.t19432-RA">
    <property type="protein sequence ID" value="nRc.2.0.1.t19432-RA"/>
    <property type="gene ID" value="nRc.2.0.1.g19432"/>
</dbReference>
<evidence type="ECO:0000313" key="3">
    <source>
        <dbReference type="WBParaSite" id="nRc.2.0.1.t19432-RA"/>
    </source>
</evidence>
<protein>
    <submittedName>
        <fullName evidence="3">Secreted protein</fullName>
    </submittedName>
</protein>
<evidence type="ECO:0000313" key="2">
    <source>
        <dbReference type="Proteomes" id="UP000887565"/>
    </source>
</evidence>
<feature type="signal peptide" evidence="1">
    <location>
        <begin position="1"/>
        <end position="19"/>
    </location>
</feature>
<evidence type="ECO:0000256" key="1">
    <source>
        <dbReference type="SAM" id="SignalP"/>
    </source>
</evidence>
<feature type="chain" id="PRO_5037401974" evidence="1">
    <location>
        <begin position="20"/>
        <end position="78"/>
    </location>
</feature>
<name>A0A915J164_ROMCU</name>
<organism evidence="2 3">
    <name type="scientific">Romanomermis culicivorax</name>
    <name type="common">Nematode worm</name>
    <dbReference type="NCBI Taxonomy" id="13658"/>
    <lineage>
        <taxon>Eukaryota</taxon>
        <taxon>Metazoa</taxon>
        <taxon>Ecdysozoa</taxon>
        <taxon>Nematoda</taxon>
        <taxon>Enoplea</taxon>
        <taxon>Dorylaimia</taxon>
        <taxon>Mermithida</taxon>
        <taxon>Mermithoidea</taxon>
        <taxon>Mermithidae</taxon>
        <taxon>Romanomermis</taxon>
    </lineage>
</organism>
<dbReference type="AlphaFoldDB" id="A0A915J164"/>
<proteinExistence type="predicted"/>
<keyword evidence="1" id="KW-0732">Signal</keyword>
<accession>A0A915J164</accession>
<reference evidence="3" key="1">
    <citation type="submission" date="2022-11" db="UniProtKB">
        <authorList>
            <consortium name="WormBaseParasite"/>
        </authorList>
    </citation>
    <scope>IDENTIFICATION</scope>
</reference>